<feature type="transmembrane region" description="Helical" evidence="1">
    <location>
        <begin position="216"/>
        <end position="237"/>
    </location>
</feature>
<evidence type="ECO:0000256" key="1">
    <source>
        <dbReference type="SAM" id="Phobius"/>
    </source>
</evidence>
<keyword evidence="4" id="KW-1185">Reference proteome</keyword>
<proteinExistence type="predicted"/>
<dbReference type="OMA" id="FYAYRIH"/>
<dbReference type="PANTHER" id="PTHR40465">
    <property type="entry name" value="CHROMOSOME 1, WHOLE GENOME SHOTGUN SEQUENCE"/>
    <property type="match status" value="1"/>
</dbReference>
<evidence type="ECO:0000313" key="4">
    <source>
        <dbReference type="Proteomes" id="UP000054270"/>
    </source>
</evidence>
<feature type="transmembrane region" description="Helical" evidence="1">
    <location>
        <begin position="132"/>
        <end position="154"/>
    </location>
</feature>
<feature type="transmembrane region" description="Helical" evidence="1">
    <location>
        <begin position="101"/>
        <end position="120"/>
    </location>
</feature>
<reference evidence="4" key="1">
    <citation type="submission" date="2014-04" db="EMBL/GenBank/DDBJ databases">
        <title>Evolutionary Origins and Diversification of the Mycorrhizal Mutualists.</title>
        <authorList>
            <consortium name="DOE Joint Genome Institute"/>
            <consortium name="Mycorrhizal Genomics Consortium"/>
            <person name="Kohler A."/>
            <person name="Kuo A."/>
            <person name="Nagy L.G."/>
            <person name="Floudas D."/>
            <person name="Copeland A."/>
            <person name="Barry K.W."/>
            <person name="Cichocki N."/>
            <person name="Veneault-Fourrey C."/>
            <person name="LaButti K."/>
            <person name="Lindquist E.A."/>
            <person name="Lipzen A."/>
            <person name="Lundell T."/>
            <person name="Morin E."/>
            <person name="Murat C."/>
            <person name="Riley R."/>
            <person name="Ohm R."/>
            <person name="Sun H."/>
            <person name="Tunlid A."/>
            <person name="Henrissat B."/>
            <person name="Grigoriev I.V."/>
            <person name="Hibbett D.S."/>
            <person name="Martin F."/>
        </authorList>
    </citation>
    <scope>NUCLEOTIDE SEQUENCE [LARGE SCALE GENOMIC DNA]</scope>
    <source>
        <strain evidence="4">FD-334 SS-4</strain>
    </source>
</reference>
<dbReference type="AlphaFoldDB" id="A0A0D2P3Z9"/>
<feature type="domain" description="DUF6534" evidence="2">
    <location>
        <begin position="182"/>
        <end position="267"/>
    </location>
</feature>
<name>A0A0D2P3Z9_HYPSF</name>
<sequence>MSEVVELAPAPIVFRLPGFVYRDVTIFLVGTMANWILFGILWVQAYLYYIAFPNDHRFLKLTVFLELSLETVQTVAVTHDVFKFFTIGFTDPVVINQVGTAWYSVPLMTGLIACLTQAFYCYRTAVLTRSKYWVALISMFSMCQLGAAITVAVQAKHATFLTRVLGTEVSLITIGIWGTSGLVCDVMIAAIMTYYLKKRDTGFKATHNIIKRLIRLSIETGSITASLAGISLALVYLPGHPPYYQIAALILAKTYSNSMIAALNSRVKVVSNAPAPAAPAWNEAGKLDHLTWRGAREIEFIREEETGSSSAYTA</sequence>
<feature type="transmembrane region" description="Helical" evidence="1">
    <location>
        <begin position="174"/>
        <end position="196"/>
    </location>
</feature>
<feature type="transmembrane region" description="Helical" evidence="1">
    <location>
        <begin position="24"/>
        <end position="51"/>
    </location>
</feature>
<dbReference type="Pfam" id="PF20152">
    <property type="entry name" value="DUF6534"/>
    <property type="match status" value="1"/>
</dbReference>
<keyword evidence="1" id="KW-0812">Transmembrane</keyword>
<dbReference type="OrthoDB" id="2952631at2759"/>
<gene>
    <name evidence="3" type="ORF">HYPSUDRAFT_408865</name>
</gene>
<dbReference type="InterPro" id="IPR045339">
    <property type="entry name" value="DUF6534"/>
</dbReference>
<organism evidence="3 4">
    <name type="scientific">Hypholoma sublateritium (strain FD-334 SS-4)</name>
    <dbReference type="NCBI Taxonomy" id="945553"/>
    <lineage>
        <taxon>Eukaryota</taxon>
        <taxon>Fungi</taxon>
        <taxon>Dikarya</taxon>
        <taxon>Basidiomycota</taxon>
        <taxon>Agaricomycotina</taxon>
        <taxon>Agaricomycetes</taxon>
        <taxon>Agaricomycetidae</taxon>
        <taxon>Agaricales</taxon>
        <taxon>Agaricineae</taxon>
        <taxon>Strophariaceae</taxon>
        <taxon>Hypholoma</taxon>
    </lineage>
</organism>
<dbReference type="Proteomes" id="UP000054270">
    <property type="component" value="Unassembled WGS sequence"/>
</dbReference>
<evidence type="ECO:0000313" key="3">
    <source>
        <dbReference type="EMBL" id="KJA25599.1"/>
    </source>
</evidence>
<feature type="transmembrane region" description="Helical" evidence="1">
    <location>
        <begin position="243"/>
        <end position="263"/>
    </location>
</feature>
<protein>
    <recommendedName>
        <fullName evidence="2">DUF6534 domain-containing protein</fullName>
    </recommendedName>
</protein>
<keyword evidence="1" id="KW-1133">Transmembrane helix</keyword>
<dbReference type="STRING" id="945553.A0A0D2P3Z9"/>
<accession>A0A0D2P3Z9</accession>
<evidence type="ECO:0000259" key="2">
    <source>
        <dbReference type="Pfam" id="PF20152"/>
    </source>
</evidence>
<dbReference type="PANTHER" id="PTHR40465:SF1">
    <property type="entry name" value="DUF6534 DOMAIN-CONTAINING PROTEIN"/>
    <property type="match status" value="1"/>
</dbReference>
<keyword evidence="1" id="KW-0472">Membrane</keyword>
<dbReference type="EMBL" id="KN817531">
    <property type="protein sequence ID" value="KJA25599.1"/>
    <property type="molecule type" value="Genomic_DNA"/>
</dbReference>